<organism evidence="1 3">
    <name type="scientific">Kitasatospora setae (strain ATCC 33774 / DSM 43861 / JCM 3304 / KCC A-0304 / NBRC 14216 / KM-6054)</name>
    <name type="common">Streptomyces setae</name>
    <dbReference type="NCBI Taxonomy" id="452652"/>
    <lineage>
        <taxon>Bacteria</taxon>
        <taxon>Bacillati</taxon>
        <taxon>Actinomycetota</taxon>
        <taxon>Actinomycetes</taxon>
        <taxon>Kitasatosporales</taxon>
        <taxon>Streptomycetaceae</taxon>
        <taxon>Kitasatospora</taxon>
    </lineage>
</organism>
<dbReference type="EMBL" id="AP010968">
    <property type="protein sequence ID" value="BAJ33351.1"/>
    <property type="molecule type" value="Genomic_DNA"/>
</dbReference>
<proteinExistence type="predicted"/>
<gene>
    <name evidence="1" type="ordered locus">KSE_00750t</name>
    <name evidence="2" type="ordered locus">KSE_75990t</name>
</gene>
<dbReference type="STRING" id="452652.KSE_00750t"/>
<accession>E4MZ34</accession>
<dbReference type="EMBL" id="AP010968">
    <property type="protein sequence ID" value="BAJ25927.1"/>
    <property type="molecule type" value="Genomic_DNA"/>
</dbReference>
<dbReference type="AlphaFoldDB" id="E4MZ34"/>
<name>E4MZ34_KITSK</name>
<sequence>MPRNAETPLNFSGPRVQALLVQDVKDYHVSGPAVVVNTGTSDVHLARTPRKAIPPLSSTILTGVRIEEAASLLILRVKDDTDIAGIAREPGWDLLGDLLGDSTTPTEDATLPFPRDTPLWKSPQDHAGLIELDPAHLLAERAEPRRLQPFEIRANLWFAPAGTDCFIHNQHDFIEVHTQLHGLGRMQKFTEQDHSTLYEDLPMSPGYTTSQPFCSTGPDGTYLYPWHQYRADTDCVWLAVEYHPMPHRHP</sequence>
<protein>
    <submittedName>
        <fullName evidence="1">Uncharacterized protein</fullName>
    </submittedName>
</protein>
<dbReference type="KEGG" id="ksk:KSE_00750t"/>
<dbReference type="eggNOG" id="ENOG502ZASR">
    <property type="taxonomic scope" value="Bacteria"/>
</dbReference>
<dbReference type="PATRIC" id="fig|452652.3.peg.67"/>
<dbReference type="RefSeq" id="WP_014133249.1">
    <property type="nucleotide sequence ID" value="NC_016109.1"/>
</dbReference>
<reference evidence="1 3" key="1">
    <citation type="journal article" date="2010" name="DNA Res.">
        <title>Genome sequence of Kitasatospora setae NBRC 14216T: an evolutionary snapshot of the family Streptomycetaceae.</title>
        <authorList>
            <person name="Ichikawa N."/>
            <person name="Oguchi A."/>
            <person name="Ikeda H."/>
            <person name="Ishikawa J."/>
            <person name="Kitani S."/>
            <person name="Watanabe Y."/>
            <person name="Nakamura S."/>
            <person name="Katano Y."/>
            <person name="Kishi E."/>
            <person name="Sasagawa M."/>
            <person name="Ankai A."/>
            <person name="Fukui S."/>
            <person name="Hashimoto Y."/>
            <person name="Kamata S."/>
            <person name="Otoguro M."/>
            <person name="Tanikawa S."/>
            <person name="Nihira T."/>
            <person name="Horinouchi S."/>
            <person name="Ohnishi Y."/>
            <person name="Hayakawa M."/>
            <person name="Kuzuyama T."/>
            <person name="Arisawa A."/>
            <person name="Nomoto F."/>
            <person name="Miura H."/>
            <person name="Takahashi Y."/>
            <person name="Fujita N."/>
        </authorList>
    </citation>
    <scope>NUCLEOTIDE SEQUENCE [LARGE SCALE GENOMIC DNA]</scope>
    <source>
        <strain evidence="3">ATCC 33774 / DSM 43861 / JCM 3304 / KCC A-0304 / NBRC 14216 / KM-6054</strain>
        <strain evidence="1">KM-6054</strain>
    </source>
</reference>
<evidence type="ECO:0000313" key="1">
    <source>
        <dbReference type="EMBL" id="BAJ25927.1"/>
    </source>
</evidence>
<evidence type="ECO:0000313" key="3">
    <source>
        <dbReference type="Proteomes" id="UP000007076"/>
    </source>
</evidence>
<evidence type="ECO:0000313" key="2">
    <source>
        <dbReference type="EMBL" id="BAJ33351.1"/>
    </source>
</evidence>
<keyword evidence="3" id="KW-1185">Reference proteome</keyword>
<dbReference type="Proteomes" id="UP000007076">
    <property type="component" value="Chromosome"/>
</dbReference>
<dbReference type="HOGENOM" id="CLU_1203689_0_0_11"/>
<dbReference type="KEGG" id="ksk:KSE_75990t"/>